<evidence type="ECO:0000313" key="1">
    <source>
        <dbReference type="EMBL" id="CBH99631.1"/>
    </source>
</evidence>
<reference evidence="1" key="1">
    <citation type="submission" date="2009-10" db="EMBL/GenBank/DDBJ databases">
        <title>Diversity of trophic interactions inside an arsenic-rich microbial ecosystem.</title>
        <authorList>
            <person name="Bertin P.N."/>
            <person name="Heinrich-Salmeron A."/>
            <person name="Pelletier E."/>
            <person name="Goulhen-Chollet F."/>
            <person name="Arsene-Ploetze F."/>
            <person name="Gallien S."/>
            <person name="Calteau A."/>
            <person name="Vallenet D."/>
            <person name="Casiot C."/>
            <person name="Chane-Woon-Ming B."/>
            <person name="Giloteaux L."/>
            <person name="Barakat M."/>
            <person name="Bonnefoy V."/>
            <person name="Bruneel O."/>
            <person name="Chandler M."/>
            <person name="Cleiss J."/>
            <person name="Duran R."/>
            <person name="Elbaz-Poulichet F."/>
            <person name="Fonknechten N."/>
            <person name="Lauga B."/>
            <person name="Mornico D."/>
            <person name="Ortet P."/>
            <person name="Schaeffer C."/>
            <person name="Siguier P."/>
            <person name="Alexander Thil Smith A."/>
            <person name="Van Dorsselaer A."/>
            <person name="Weissenbach J."/>
            <person name="Medigue C."/>
            <person name="Le Paslier D."/>
        </authorList>
    </citation>
    <scope>NUCLEOTIDE SEQUENCE</scope>
</reference>
<dbReference type="EMBL" id="CABN01000039">
    <property type="protein sequence ID" value="CBH99631.1"/>
    <property type="molecule type" value="Genomic_DNA"/>
</dbReference>
<comment type="caution">
    <text evidence="1">The sequence shown here is derived from an EMBL/GenBank/DDBJ whole genome shotgun (WGS) entry which is preliminary data.</text>
</comment>
<accession>E6PXH2</accession>
<name>E6PXH2_9ZZZZ</name>
<protein>
    <submittedName>
        <fullName evidence="1">Uncharacterized protein</fullName>
    </submittedName>
</protein>
<sequence length="58" mass="6260">MKLSPHCLTPGLVVTGIRSLVGFSKPESPLVHPSLYHQCKSSEASPKAISERTSYHGI</sequence>
<organism evidence="1">
    <name type="scientific">mine drainage metagenome</name>
    <dbReference type="NCBI Taxonomy" id="410659"/>
    <lineage>
        <taxon>unclassified sequences</taxon>
        <taxon>metagenomes</taxon>
        <taxon>ecological metagenomes</taxon>
    </lineage>
</organism>
<dbReference type="AlphaFoldDB" id="E6PXH2"/>
<proteinExistence type="predicted"/>
<gene>
    <name evidence="1" type="ORF">CARN3_0572</name>
</gene>